<dbReference type="AlphaFoldDB" id="A0A645E117"/>
<reference evidence="1" key="1">
    <citation type="submission" date="2019-08" db="EMBL/GenBank/DDBJ databases">
        <authorList>
            <person name="Kucharzyk K."/>
            <person name="Murdoch R.W."/>
            <person name="Higgins S."/>
            <person name="Loffler F."/>
        </authorList>
    </citation>
    <scope>NUCLEOTIDE SEQUENCE</scope>
</reference>
<comment type="caution">
    <text evidence="1">The sequence shown here is derived from an EMBL/GenBank/DDBJ whole genome shotgun (WGS) entry which is preliminary data.</text>
</comment>
<sequence>MLDGPQVPGVHDVGAVLVFHDGHELAGAAHFLNHEDLLGLGVAFAVAAGAGEHRVGLFARFLEVEAVIHGLCQCFAGVGVHGGIVCLVFPAAGVGAGALVGVAAVEVTRQQAAARIGNTQRAVHEDFDLHVGAFLADLLNLVQAQLAREDDARHARLLPELHRGVVGGVGLHGEVNLGVGPLFLHHHHQAGVGHDEGVRLQLHHRRDVADIGAHLVVVRDQVAGDEELLAARVRFFNALGDLLQAEFVVARAQAVARLAGIHGIGAEVVRCAHLVERASGQQQFGGFQGHGA</sequence>
<organism evidence="1">
    <name type="scientific">bioreactor metagenome</name>
    <dbReference type="NCBI Taxonomy" id="1076179"/>
    <lineage>
        <taxon>unclassified sequences</taxon>
        <taxon>metagenomes</taxon>
        <taxon>ecological metagenomes</taxon>
    </lineage>
</organism>
<gene>
    <name evidence="1" type="ORF">SDC9_142395</name>
</gene>
<dbReference type="EMBL" id="VSSQ01041758">
    <property type="protein sequence ID" value="MPM95241.1"/>
    <property type="molecule type" value="Genomic_DNA"/>
</dbReference>
<proteinExistence type="predicted"/>
<evidence type="ECO:0008006" key="2">
    <source>
        <dbReference type="Google" id="ProtNLM"/>
    </source>
</evidence>
<protein>
    <recommendedName>
        <fullName evidence="2">NAD-specific glutamate dehydrogenase</fullName>
    </recommendedName>
</protein>
<evidence type="ECO:0000313" key="1">
    <source>
        <dbReference type="EMBL" id="MPM95241.1"/>
    </source>
</evidence>
<name>A0A645E117_9ZZZZ</name>
<accession>A0A645E117</accession>